<proteinExistence type="predicted"/>
<accession>A0A9W9HR98</accession>
<dbReference type="RefSeq" id="XP_056539732.1">
    <property type="nucleotide sequence ID" value="XM_056692026.1"/>
</dbReference>
<keyword evidence="2" id="KW-1185">Reference proteome</keyword>
<reference evidence="1" key="2">
    <citation type="journal article" date="2023" name="IMA Fungus">
        <title>Comparative genomic study of the Penicillium genus elucidates a diverse pangenome and 15 lateral gene transfer events.</title>
        <authorList>
            <person name="Petersen C."/>
            <person name="Sorensen T."/>
            <person name="Nielsen M.R."/>
            <person name="Sondergaard T.E."/>
            <person name="Sorensen J.L."/>
            <person name="Fitzpatrick D.A."/>
            <person name="Frisvad J.C."/>
            <person name="Nielsen K.L."/>
        </authorList>
    </citation>
    <scope>NUCLEOTIDE SEQUENCE</scope>
    <source>
        <strain evidence="1">IBT 26290</strain>
    </source>
</reference>
<organism evidence="1 2">
    <name type="scientific">Penicillium canariense</name>
    <dbReference type="NCBI Taxonomy" id="189055"/>
    <lineage>
        <taxon>Eukaryota</taxon>
        <taxon>Fungi</taxon>
        <taxon>Dikarya</taxon>
        <taxon>Ascomycota</taxon>
        <taxon>Pezizomycotina</taxon>
        <taxon>Eurotiomycetes</taxon>
        <taxon>Eurotiomycetidae</taxon>
        <taxon>Eurotiales</taxon>
        <taxon>Aspergillaceae</taxon>
        <taxon>Penicillium</taxon>
    </lineage>
</organism>
<dbReference type="Proteomes" id="UP001149163">
    <property type="component" value="Unassembled WGS sequence"/>
</dbReference>
<dbReference type="AlphaFoldDB" id="A0A9W9HR98"/>
<evidence type="ECO:0000313" key="1">
    <source>
        <dbReference type="EMBL" id="KAJ5153424.1"/>
    </source>
</evidence>
<gene>
    <name evidence="1" type="ORF">N7482_009902</name>
</gene>
<comment type="caution">
    <text evidence="1">The sequence shown here is derived from an EMBL/GenBank/DDBJ whole genome shotgun (WGS) entry which is preliminary data.</text>
</comment>
<dbReference type="OrthoDB" id="3034873at2759"/>
<sequence>MSESGFSSYGIDVTSSAHSLTVIETTFDMTLQIMHGCDEPTTVAMTTCEYPPSTSSKWPEERLRYYRIDAGVGSGFISEIKDCALDHGEGGLDSVDILSSFPPRVLENYLIWMETWSENWQENHDQTGDYWGSIFRTAEEEVAWNVTGYLLAWRIAMCPEAGVVEYSTRQSQYLLEPGAELSVTIQFLKEQLHVLEMGNGS</sequence>
<dbReference type="EMBL" id="JAPQKN010000007">
    <property type="protein sequence ID" value="KAJ5153424.1"/>
    <property type="molecule type" value="Genomic_DNA"/>
</dbReference>
<evidence type="ECO:0000313" key="2">
    <source>
        <dbReference type="Proteomes" id="UP001149163"/>
    </source>
</evidence>
<name>A0A9W9HR98_9EURO</name>
<dbReference type="GeneID" id="81431202"/>
<protein>
    <submittedName>
        <fullName evidence="1">Uncharacterized protein</fullName>
    </submittedName>
</protein>
<reference evidence="1" key="1">
    <citation type="submission" date="2022-11" db="EMBL/GenBank/DDBJ databases">
        <authorList>
            <person name="Petersen C."/>
        </authorList>
    </citation>
    <scope>NUCLEOTIDE SEQUENCE</scope>
    <source>
        <strain evidence="1">IBT 26290</strain>
    </source>
</reference>